<organism evidence="2 3">
    <name type="scientific">Scophthalmus maximus</name>
    <name type="common">Turbot</name>
    <name type="synonym">Psetta maxima</name>
    <dbReference type="NCBI Taxonomy" id="52904"/>
    <lineage>
        <taxon>Eukaryota</taxon>
        <taxon>Metazoa</taxon>
        <taxon>Chordata</taxon>
        <taxon>Craniata</taxon>
        <taxon>Vertebrata</taxon>
        <taxon>Euteleostomi</taxon>
        <taxon>Actinopterygii</taxon>
        <taxon>Neopterygii</taxon>
        <taxon>Teleostei</taxon>
        <taxon>Neoteleostei</taxon>
        <taxon>Acanthomorphata</taxon>
        <taxon>Carangaria</taxon>
        <taxon>Pleuronectiformes</taxon>
        <taxon>Pleuronectoidei</taxon>
        <taxon>Scophthalmidae</taxon>
        <taxon>Scophthalmus</taxon>
    </lineage>
</organism>
<protein>
    <submittedName>
        <fullName evidence="2">Uncharacterized protein</fullName>
    </submittedName>
</protein>
<evidence type="ECO:0000256" key="1">
    <source>
        <dbReference type="SAM" id="MobiDB-lite"/>
    </source>
</evidence>
<feature type="compositionally biased region" description="Polar residues" evidence="1">
    <location>
        <begin position="78"/>
        <end position="87"/>
    </location>
</feature>
<proteinExistence type="predicted"/>
<reference evidence="2 3" key="1">
    <citation type="submission" date="2019-06" db="EMBL/GenBank/DDBJ databases">
        <title>Draft genomes of female and male turbot (Scophthalmus maximus).</title>
        <authorList>
            <person name="Xu H."/>
            <person name="Xu X.-W."/>
            <person name="Shao C."/>
            <person name="Chen S."/>
        </authorList>
    </citation>
    <scope>NUCLEOTIDE SEQUENCE [LARGE SCALE GENOMIC DNA]</scope>
    <source>
        <strain evidence="2">Ysfricsl-2016a</strain>
        <tissue evidence="2">Blood</tissue>
    </source>
</reference>
<evidence type="ECO:0000313" key="3">
    <source>
        <dbReference type="Proteomes" id="UP000438429"/>
    </source>
</evidence>
<feature type="region of interest" description="Disordered" evidence="1">
    <location>
        <begin position="1"/>
        <end position="104"/>
    </location>
</feature>
<feature type="compositionally biased region" description="Basic and acidic residues" evidence="1">
    <location>
        <begin position="1"/>
        <end position="24"/>
    </location>
</feature>
<evidence type="ECO:0000313" key="2">
    <source>
        <dbReference type="EMBL" id="KAF0036943.1"/>
    </source>
</evidence>
<comment type="caution">
    <text evidence="2">The sequence shown here is derived from an EMBL/GenBank/DDBJ whole genome shotgun (WGS) entry which is preliminary data.</text>
</comment>
<dbReference type="EMBL" id="VEVO01000009">
    <property type="protein sequence ID" value="KAF0036943.1"/>
    <property type="molecule type" value="Genomic_DNA"/>
</dbReference>
<feature type="compositionally biased region" description="Basic and acidic residues" evidence="1">
    <location>
        <begin position="43"/>
        <end position="52"/>
    </location>
</feature>
<sequence length="104" mass="12030">MLQVKHPEKLQTDDRQIPSSEIRRLQLHRRRKRASATSDELQAVERRRDPAESRGNSRSHRRKTVQTVKRSLDVNGISGITDSATRTEPTRPLPVMDVQNKIPR</sequence>
<name>A0A6A4SSH3_SCOMX</name>
<feature type="compositionally biased region" description="Basic residues" evidence="1">
    <location>
        <begin position="25"/>
        <end position="34"/>
    </location>
</feature>
<gene>
    <name evidence="2" type="ORF">F2P81_009817</name>
</gene>
<dbReference type="AlphaFoldDB" id="A0A6A4SSH3"/>
<accession>A0A6A4SSH3</accession>
<dbReference type="Proteomes" id="UP000438429">
    <property type="component" value="Unassembled WGS sequence"/>
</dbReference>